<sequence>MTSTSSLHVYYNTFSTRRKAEAFLFFQRALTAVAVGVWRAGKNALFLISNQEDTR</sequence>
<comment type="caution">
    <text evidence="1">The sequence shown here is derived from an EMBL/GenBank/DDBJ whole genome shotgun (WGS) entry which is preliminary data.</text>
</comment>
<evidence type="ECO:0000313" key="2">
    <source>
        <dbReference type="Proteomes" id="UP000275941"/>
    </source>
</evidence>
<protein>
    <submittedName>
        <fullName evidence="1">PcfI</fullName>
    </submittedName>
</protein>
<dbReference type="AlphaFoldDB" id="A0A3N3PAQ2"/>
<dbReference type="EMBL" id="RKOR01000047">
    <property type="protein sequence ID" value="ROY47064.1"/>
    <property type="molecule type" value="Genomic_DNA"/>
</dbReference>
<proteinExistence type="predicted"/>
<dbReference type="Proteomes" id="UP000275941">
    <property type="component" value="Unassembled WGS sequence"/>
</dbReference>
<accession>A0A3N3PAQ2</accession>
<organism evidence="1 2">
    <name type="scientific">Enterococcus faecalis</name>
    <name type="common">Streptococcus faecalis</name>
    <dbReference type="NCBI Taxonomy" id="1351"/>
    <lineage>
        <taxon>Bacteria</taxon>
        <taxon>Bacillati</taxon>
        <taxon>Bacillota</taxon>
        <taxon>Bacilli</taxon>
        <taxon>Lactobacillales</taxon>
        <taxon>Enterococcaceae</taxon>
        <taxon>Enterococcus</taxon>
    </lineage>
</organism>
<gene>
    <name evidence="1" type="ORF">EGW70_13215</name>
</gene>
<reference evidence="1 2" key="1">
    <citation type="submission" date="2018-10" db="EMBL/GenBank/DDBJ databases">
        <title>Genotypes and phenotypes of Enterococci isolated from broiler chickens.</title>
        <authorList>
            <person name="Muhammad A.R."/>
            <person name="Diarra M.S."/>
        </authorList>
    </citation>
    <scope>NUCLEOTIDE SEQUENCE [LARGE SCALE GENOMIC DNA]</scope>
    <source>
        <strain evidence="1 2">P7 C A21</strain>
    </source>
</reference>
<dbReference type="RefSeq" id="WP_002405290.1">
    <property type="nucleotide sequence ID" value="NZ_MH830363.1"/>
</dbReference>
<evidence type="ECO:0000313" key="1">
    <source>
        <dbReference type="EMBL" id="ROY47064.1"/>
    </source>
</evidence>
<name>A0A3N3PAQ2_ENTFL</name>